<dbReference type="PATRIC" id="fig|1641875.4.peg.4488"/>
<gene>
    <name evidence="3" type="ORF">XM53_10350</name>
</gene>
<dbReference type="InterPro" id="IPR037185">
    <property type="entry name" value="EmrE-like"/>
</dbReference>
<keyword evidence="1" id="KW-1133">Transmembrane helix</keyword>
<dbReference type="AlphaFoldDB" id="A0A0T5NU92"/>
<protein>
    <submittedName>
        <fullName evidence="3">Permease</fullName>
    </submittedName>
</protein>
<dbReference type="STRING" id="1641875.XM53_10350"/>
<dbReference type="SUPFAM" id="SSF103481">
    <property type="entry name" value="Multidrug resistance efflux transporter EmrE"/>
    <property type="match status" value="2"/>
</dbReference>
<dbReference type="Pfam" id="PF00892">
    <property type="entry name" value="EamA"/>
    <property type="match status" value="1"/>
</dbReference>
<accession>A0A0T5NU92</accession>
<dbReference type="OrthoDB" id="148351at2"/>
<evidence type="ECO:0000313" key="4">
    <source>
        <dbReference type="Proteomes" id="UP000051295"/>
    </source>
</evidence>
<dbReference type="PANTHER" id="PTHR22911:SF103">
    <property type="entry name" value="BLR2811 PROTEIN"/>
    <property type="match status" value="1"/>
</dbReference>
<feature type="transmembrane region" description="Helical" evidence="1">
    <location>
        <begin position="180"/>
        <end position="199"/>
    </location>
</feature>
<feature type="transmembrane region" description="Helical" evidence="1">
    <location>
        <begin position="219"/>
        <end position="242"/>
    </location>
</feature>
<feature type="transmembrane region" description="Helical" evidence="1">
    <location>
        <begin position="150"/>
        <end position="168"/>
    </location>
</feature>
<feature type="transmembrane region" description="Helical" evidence="1">
    <location>
        <begin position="275"/>
        <end position="294"/>
    </location>
</feature>
<feature type="transmembrane region" description="Helical" evidence="1">
    <location>
        <begin position="249"/>
        <end position="269"/>
    </location>
</feature>
<name>A0A0T5NU92_9RHOB</name>
<dbReference type="PANTHER" id="PTHR22911">
    <property type="entry name" value="ACYL-MALONYL CONDENSING ENZYME-RELATED"/>
    <property type="match status" value="1"/>
</dbReference>
<evidence type="ECO:0000256" key="1">
    <source>
        <dbReference type="SAM" id="Phobius"/>
    </source>
</evidence>
<dbReference type="Proteomes" id="UP000051295">
    <property type="component" value="Unassembled WGS sequence"/>
</dbReference>
<evidence type="ECO:0000259" key="2">
    <source>
        <dbReference type="Pfam" id="PF00892"/>
    </source>
</evidence>
<evidence type="ECO:0000313" key="3">
    <source>
        <dbReference type="EMBL" id="KRS12490.1"/>
    </source>
</evidence>
<proteinExistence type="predicted"/>
<reference evidence="3 4" key="1">
    <citation type="submission" date="2015-04" db="EMBL/GenBank/DDBJ databases">
        <title>The draft genome sequence of Roseovarius sp.R12b.</title>
        <authorList>
            <person name="Li G."/>
            <person name="Lai Q."/>
            <person name="Shao Z."/>
            <person name="Yan P."/>
        </authorList>
    </citation>
    <scope>NUCLEOTIDE SEQUENCE [LARGE SCALE GENOMIC DNA]</scope>
    <source>
        <strain evidence="3 4">R12B</strain>
    </source>
</reference>
<sequence>MPSLANTTRAILVITLAVAALALGDALIKLSSGSISLWQMFVLRSALVLPVLLGIMALAARASLALRHPGWTPLRSLILVAMWLAYYAALPHVPLSLAAAGYYTSPLFITLFGALATRSPIAPHQWLAVAIGFAGVLLIIKPTASGLSPYALLPLLAAMLYAVAMLMTGTRCRNEHPLMLSAMLNVAFILTGGAAFLLLPDPAGTTSDFAATWTPLDAADWRTITILAAAILIGSIGAAYAYQNGPPAVIGTFDFTYVGFSALWGWLLFTERPDALSSLGIALIVAAGVLAISGPRPRPAPPRT</sequence>
<organism evidence="3 4">
    <name type="scientific">Roseovarius atlanticus</name>
    <dbReference type="NCBI Taxonomy" id="1641875"/>
    <lineage>
        <taxon>Bacteria</taxon>
        <taxon>Pseudomonadati</taxon>
        <taxon>Pseudomonadota</taxon>
        <taxon>Alphaproteobacteria</taxon>
        <taxon>Rhodobacterales</taxon>
        <taxon>Roseobacteraceae</taxon>
        <taxon>Roseovarius</taxon>
    </lineage>
</organism>
<feature type="transmembrane region" description="Helical" evidence="1">
    <location>
        <begin position="72"/>
        <end position="89"/>
    </location>
</feature>
<dbReference type="InterPro" id="IPR000620">
    <property type="entry name" value="EamA_dom"/>
</dbReference>
<feature type="transmembrane region" description="Helical" evidence="1">
    <location>
        <begin position="126"/>
        <end position="144"/>
    </location>
</feature>
<feature type="transmembrane region" description="Helical" evidence="1">
    <location>
        <begin position="95"/>
        <end position="114"/>
    </location>
</feature>
<dbReference type="EMBL" id="LAXJ01000009">
    <property type="protein sequence ID" value="KRS12490.1"/>
    <property type="molecule type" value="Genomic_DNA"/>
</dbReference>
<dbReference type="GO" id="GO:0016020">
    <property type="term" value="C:membrane"/>
    <property type="evidence" value="ECO:0007669"/>
    <property type="project" value="InterPro"/>
</dbReference>
<dbReference type="RefSeq" id="WP_057793005.1">
    <property type="nucleotide sequence ID" value="NZ_LAXJ01000009.1"/>
</dbReference>
<keyword evidence="1" id="KW-0812">Transmembrane</keyword>
<feature type="transmembrane region" description="Helical" evidence="1">
    <location>
        <begin position="36"/>
        <end position="60"/>
    </location>
</feature>
<keyword evidence="4" id="KW-1185">Reference proteome</keyword>
<keyword evidence="1" id="KW-0472">Membrane</keyword>
<comment type="caution">
    <text evidence="3">The sequence shown here is derived from an EMBL/GenBank/DDBJ whole genome shotgun (WGS) entry which is preliminary data.</text>
</comment>
<feature type="domain" description="EamA" evidence="2">
    <location>
        <begin position="9"/>
        <end position="140"/>
    </location>
</feature>